<dbReference type="NCBIfam" id="NF005829">
    <property type="entry name" value="PRK07726.1"/>
    <property type="match status" value="1"/>
</dbReference>
<protein>
    <recommendedName>
        <fullName evidence="3">DNA topoisomerase</fullName>
        <ecNumber evidence="3">5.6.2.1</ecNumber>
    </recommendedName>
    <alternativeName>
        <fullName evidence="12">Omega-protein</fullName>
    </alternativeName>
    <alternativeName>
        <fullName evidence="11">Relaxing enzyme</fullName>
    </alternativeName>
    <alternativeName>
        <fullName evidence="9">Swivelase</fullName>
    </alternativeName>
    <alternativeName>
        <fullName evidence="10">Untwisting enzyme</fullName>
    </alternativeName>
</protein>
<dbReference type="OrthoDB" id="9803554at2"/>
<dbReference type="Gene3D" id="3.40.50.140">
    <property type="match status" value="1"/>
</dbReference>
<dbReference type="PRINTS" id="PR00417">
    <property type="entry name" value="PRTPISMRASEI"/>
</dbReference>
<dbReference type="Gene3D" id="1.10.460.10">
    <property type="entry name" value="Topoisomerase I, domain 2"/>
    <property type="match status" value="1"/>
</dbReference>
<keyword evidence="5" id="KW-0460">Magnesium</keyword>
<dbReference type="GO" id="GO:0006310">
    <property type="term" value="P:DNA recombination"/>
    <property type="evidence" value="ECO:0007669"/>
    <property type="project" value="TreeGrafter"/>
</dbReference>
<dbReference type="Pfam" id="PF01131">
    <property type="entry name" value="Topoisom_bac"/>
    <property type="match status" value="1"/>
</dbReference>
<dbReference type="RefSeq" id="WP_057893361.1">
    <property type="nucleotide sequence ID" value="NZ_AYZQ01000001.1"/>
</dbReference>
<evidence type="ECO:0000256" key="8">
    <source>
        <dbReference type="ARBA" id="ARBA00023235"/>
    </source>
</evidence>
<evidence type="ECO:0000256" key="2">
    <source>
        <dbReference type="ARBA" id="ARBA00009446"/>
    </source>
</evidence>
<evidence type="ECO:0000256" key="10">
    <source>
        <dbReference type="ARBA" id="ARBA00031985"/>
    </source>
</evidence>
<dbReference type="GO" id="GO:0003917">
    <property type="term" value="F:DNA topoisomerase type I (single strand cut, ATP-independent) activity"/>
    <property type="evidence" value="ECO:0007669"/>
    <property type="project" value="UniProtKB-EC"/>
</dbReference>
<dbReference type="InterPro" id="IPR003602">
    <property type="entry name" value="Topo_IA_DNA-bd_dom"/>
</dbReference>
<keyword evidence="8 15" id="KW-0413">Isomerase</keyword>
<dbReference type="AlphaFoldDB" id="A0A0R2AZ01"/>
<dbReference type="GO" id="GO:0006265">
    <property type="term" value="P:DNA topological change"/>
    <property type="evidence" value="ECO:0007669"/>
    <property type="project" value="InterPro"/>
</dbReference>
<dbReference type="PANTHER" id="PTHR11390:SF21">
    <property type="entry name" value="DNA TOPOISOMERASE 3-ALPHA"/>
    <property type="match status" value="1"/>
</dbReference>
<dbReference type="InterPro" id="IPR023406">
    <property type="entry name" value="Topo_IA_AS"/>
</dbReference>
<evidence type="ECO:0000313" key="16">
    <source>
        <dbReference type="Proteomes" id="UP000051672"/>
    </source>
</evidence>
<name>A0A0R2AZ01_9LACO</name>
<dbReference type="GO" id="GO:0046872">
    <property type="term" value="F:metal ion binding"/>
    <property type="evidence" value="ECO:0007669"/>
    <property type="project" value="UniProtKB-KW"/>
</dbReference>
<dbReference type="PATRIC" id="fig|1423727.3.peg.28"/>
<comment type="similarity">
    <text evidence="2">Belongs to the type IA topoisomerase family.</text>
</comment>
<dbReference type="PROSITE" id="PS50880">
    <property type="entry name" value="TOPRIM"/>
    <property type="match status" value="1"/>
</dbReference>
<dbReference type="InterPro" id="IPR023405">
    <property type="entry name" value="Topo_IA_core_domain"/>
</dbReference>
<dbReference type="InterPro" id="IPR013824">
    <property type="entry name" value="Topo_IA_cen_sub1"/>
</dbReference>
<dbReference type="GO" id="GO:0003677">
    <property type="term" value="F:DNA binding"/>
    <property type="evidence" value="ECO:0007669"/>
    <property type="project" value="UniProtKB-KW"/>
</dbReference>
<evidence type="ECO:0000256" key="6">
    <source>
        <dbReference type="ARBA" id="ARBA00023029"/>
    </source>
</evidence>
<dbReference type="InterPro" id="IPR034144">
    <property type="entry name" value="TOPRIM_TopoIII"/>
</dbReference>
<reference evidence="15 16" key="1">
    <citation type="journal article" date="2015" name="Genome Announc.">
        <title>Expanding the biotechnology potential of lactobacilli through comparative genomics of 213 strains and associated genera.</title>
        <authorList>
            <person name="Sun Z."/>
            <person name="Harris H.M."/>
            <person name="McCann A."/>
            <person name="Guo C."/>
            <person name="Argimon S."/>
            <person name="Zhang W."/>
            <person name="Yang X."/>
            <person name="Jeffery I.B."/>
            <person name="Cooney J.C."/>
            <person name="Kagawa T.F."/>
            <person name="Liu W."/>
            <person name="Song Y."/>
            <person name="Salvetti E."/>
            <person name="Wrobel A."/>
            <person name="Rasinkangas P."/>
            <person name="Parkhill J."/>
            <person name="Rea M.C."/>
            <person name="O'Sullivan O."/>
            <person name="Ritari J."/>
            <person name="Douillard F.P."/>
            <person name="Paul Ross R."/>
            <person name="Yang R."/>
            <person name="Briner A.E."/>
            <person name="Felis G.E."/>
            <person name="de Vos W.M."/>
            <person name="Barrangou R."/>
            <person name="Klaenhammer T.R."/>
            <person name="Caufield P.W."/>
            <person name="Cui Y."/>
            <person name="Zhang H."/>
            <person name="O'Toole P.W."/>
        </authorList>
    </citation>
    <scope>NUCLEOTIDE SEQUENCE [LARGE SCALE GENOMIC DNA]</scope>
    <source>
        <strain evidence="15 16">DSM 23927</strain>
    </source>
</reference>
<dbReference type="Proteomes" id="UP000051672">
    <property type="component" value="Unassembled WGS sequence"/>
</dbReference>
<evidence type="ECO:0000259" key="13">
    <source>
        <dbReference type="PROSITE" id="PS50880"/>
    </source>
</evidence>
<dbReference type="PROSITE" id="PS52039">
    <property type="entry name" value="TOPO_IA_2"/>
    <property type="match status" value="1"/>
</dbReference>
<dbReference type="CDD" id="cd03362">
    <property type="entry name" value="TOPRIM_TopoIA_TopoIII"/>
    <property type="match status" value="1"/>
</dbReference>
<dbReference type="GO" id="GO:0006281">
    <property type="term" value="P:DNA repair"/>
    <property type="evidence" value="ECO:0007669"/>
    <property type="project" value="TreeGrafter"/>
</dbReference>
<dbReference type="InterPro" id="IPR000380">
    <property type="entry name" value="Topo_IA"/>
</dbReference>
<dbReference type="PROSITE" id="PS00396">
    <property type="entry name" value="TOPO_IA_1"/>
    <property type="match status" value="1"/>
</dbReference>
<dbReference type="InterPro" id="IPR013826">
    <property type="entry name" value="Topo_IA_cen_sub3"/>
</dbReference>
<dbReference type="InterPro" id="IPR013497">
    <property type="entry name" value="Topo_IA_cen"/>
</dbReference>
<organism evidence="15 16">
    <name type="scientific">Lacticaseibacillus brantae DSM 23927</name>
    <dbReference type="NCBI Taxonomy" id="1423727"/>
    <lineage>
        <taxon>Bacteria</taxon>
        <taxon>Bacillati</taxon>
        <taxon>Bacillota</taxon>
        <taxon>Bacilli</taxon>
        <taxon>Lactobacillales</taxon>
        <taxon>Lactobacillaceae</taxon>
        <taxon>Lacticaseibacillus</taxon>
    </lineage>
</organism>
<comment type="catalytic activity">
    <reaction evidence="1">
        <text>ATP-independent breakage of single-stranded DNA, followed by passage and rejoining.</text>
        <dbReference type="EC" id="5.6.2.1"/>
    </reaction>
</comment>
<dbReference type="EMBL" id="AYZQ01000001">
    <property type="protein sequence ID" value="KRM72327.1"/>
    <property type="molecule type" value="Genomic_DNA"/>
</dbReference>
<dbReference type="InterPro" id="IPR003601">
    <property type="entry name" value="Topo_IA_2"/>
</dbReference>
<proteinExistence type="inferred from homology"/>
<dbReference type="EC" id="5.6.2.1" evidence="3"/>
<dbReference type="CDD" id="cd00186">
    <property type="entry name" value="TOP1Ac"/>
    <property type="match status" value="1"/>
</dbReference>
<keyword evidence="4" id="KW-0479">Metal-binding</keyword>
<accession>A0A0R2AZ01</accession>
<dbReference type="PANTHER" id="PTHR11390">
    <property type="entry name" value="PROKARYOTIC DNA TOPOISOMERASE"/>
    <property type="match status" value="1"/>
</dbReference>
<dbReference type="Gene3D" id="1.10.290.10">
    <property type="entry name" value="Topoisomerase I, domain 4"/>
    <property type="match status" value="1"/>
</dbReference>
<keyword evidence="16" id="KW-1185">Reference proteome</keyword>
<comment type="caution">
    <text evidence="15">The sequence shown here is derived from an EMBL/GenBank/DDBJ whole genome shotgun (WGS) entry which is preliminary data.</text>
</comment>
<evidence type="ECO:0000256" key="3">
    <source>
        <dbReference type="ARBA" id="ARBA00012891"/>
    </source>
</evidence>
<dbReference type="InterPro" id="IPR006171">
    <property type="entry name" value="TOPRIM_dom"/>
</dbReference>
<keyword evidence="7" id="KW-0238">DNA-binding</keyword>
<evidence type="ECO:0000256" key="9">
    <source>
        <dbReference type="ARBA" id="ARBA00030003"/>
    </source>
</evidence>
<evidence type="ECO:0000256" key="7">
    <source>
        <dbReference type="ARBA" id="ARBA00023125"/>
    </source>
</evidence>
<feature type="domain" description="Topo IA-type catalytic" evidence="14">
    <location>
        <begin position="151"/>
        <end position="545"/>
    </location>
</feature>
<dbReference type="SMART" id="SM00493">
    <property type="entry name" value="TOPRIM"/>
    <property type="match status" value="1"/>
</dbReference>
<gene>
    <name evidence="15" type="ORF">FC34_GL000027</name>
</gene>
<sequence length="675" mass="75563">MKLVLAEKPSVGAELARVLGAKQKHNGYFEGNGYVVTWSLGHLLTLKMPEQYHPEWAEWTFDTLPLIPQKLETTPLKQTRKQLAVVKALAKRADISEAIIATDAGREGELVARYIFNYLNFSKPLKRLWISSQTDRAIRDGFDHLASAKQYDNLYQAALARAEADWLVGLNVSRALTIKYDDSLSAGRVQTPTLAFVANQEQKRNQFKPESFAVVTVQTALGKATLKQQYAADKAKQVAASLNQQPLKVTAIKVKQQREQAPLPFDLNELQQVANQKFGYSPKQTLNYLQNLYEREKAVTYPRTDSRYLTTDLKATMADRLQAIRRYHDESIKNPTLPKYVYNDAKVGDHYGLIPTEQAVDPAKLDRDELNIYRLIVGRFIDLFKPAYEAEQLTYTLSAGDLTLTLKTVSVIQPGFKAVEKNQAAKLSIGETITGNASVEMKQTQPPALLNEASLLGKMEQFGLGTPATRADIIDKLQNSGSMAKQGRDLTVTPKGKQLLKLVNPRLVSPDLTAKWESSLKAIEAGKLSRTTFIDEIKTETKALVLEVKQSQAKYEDHSVTGKLCPDCGQNLREKQTKQGVLLVCNNCGYKRYRDPKVTNHRCSQCHKKMVILTGSKGDYFKCLNCGNTEAMSQAKGNKKMNKREEQRLLKKYSQDEEPAESPLAAALKAAMKQD</sequence>
<dbReference type="Gene3D" id="2.70.20.10">
    <property type="entry name" value="Topoisomerase I, domain 3"/>
    <property type="match status" value="1"/>
</dbReference>
<dbReference type="Pfam" id="PF01751">
    <property type="entry name" value="Toprim"/>
    <property type="match status" value="1"/>
</dbReference>
<evidence type="ECO:0000256" key="11">
    <source>
        <dbReference type="ARBA" id="ARBA00032235"/>
    </source>
</evidence>
<evidence type="ECO:0000256" key="4">
    <source>
        <dbReference type="ARBA" id="ARBA00022723"/>
    </source>
</evidence>
<dbReference type="InterPro" id="IPR013825">
    <property type="entry name" value="Topo_IA_cen_sub2"/>
</dbReference>
<feature type="domain" description="Toprim" evidence="13">
    <location>
        <begin position="1"/>
        <end position="134"/>
    </location>
</feature>
<keyword evidence="6" id="KW-0799">Topoisomerase</keyword>
<dbReference type="InterPro" id="IPR005738">
    <property type="entry name" value="TopoIII"/>
</dbReference>
<evidence type="ECO:0000256" key="1">
    <source>
        <dbReference type="ARBA" id="ARBA00000213"/>
    </source>
</evidence>
<evidence type="ECO:0000256" key="5">
    <source>
        <dbReference type="ARBA" id="ARBA00022842"/>
    </source>
</evidence>
<evidence type="ECO:0000313" key="15">
    <source>
        <dbReference type="EMBL" id="KRM72327.1"/>
    </source>
</evidence>
<dbReference type="GO" id="GO:0043597">
    <property type="term" value="C:cytoplasmic replication fork"/>
    <property type="evidence" value="ECO:0007669"/>
    <property type="project" value="TreeGrafter"/>
</dbReference>
<dbReference type="STRING" id="1423727.FC34_GL000027"/>
<dbReference type="SMART" id="SM00436">
    <property type="entry name" value="TOP1Bc"/>
    <property type="match status" value="1"/>
</dbReference>
<dbReference type="NCBIfam" id="TIGR01056">
    <property type="entry name" value="topB"/>
    <property type="match status" value="1"/>
</dbReference>
<dbReference type="SUPFAM" id="SSF56712">
    <property type="entry name" value="Prokaryotic type I DNA topoisomerase"/>
    <property type="match status" value="1"/>
</dbReference>
<evidence type="ECO:0000259" key="14">
    <source>
        <dbReference type="PROSITE" id="PS52039"/>
    </source>
</evidence>
<dbReference type="SMART" id="SM00437">
    <property type="entry name" value="TOP1Ac"/>
    <property type="match status" value="1"/>
</dbReference>
<evidence type="ECO:0000256" key="12">
    <source>
        <dbReference type="ARBA" id="ARBA00032877"/>
    </source>
</evidence>